<dbReference type="SUPFAM" id="SSF159275">
    <property type="entry name" value="PA1994-like"/>
    <property type="match status" value="1"/>
</dbReference>
<accession>A0A2G3PQ36</accession>
<evidence type="ECO:0008006" key="3">
    <source>
        <dbReference type="Google" id="ProtNLM"/>
    </source>
</evidence>
<evidence type="ECO:0000313" key="1">
    <source>
        <dbReference type="EMBL" id="PHV67905.1"/>
    </source>
</evidence>
<protein>
    <recommendedName>
        <fullName evidence="3">Glycolipid-binding domain-containing protein</fullName>
    </recommendedName>
</protein>
<dbReference type="EMBL" id="PEBD01000004">
    <property type="protein sequence ID" value="PHV67905.1"/>
    <property type="molecule type" value="Genomic_DNA"/>
</dbReference>
<sequence>MCAIGSETWGLVAYLEGVNSPDVSQEATVLQPGSAGVSDNSDFKTVMTWRGIGEDRLEQVRVAVTGNRVKAYGRIVAAATADREAFSASYDLVTNDAGVTKRLSLHLVRAGGDAQISITRDGEDTWLVQTARGMERSDFGGAQDVDLALSPFFNALPIRRLGLGKPAATPVAVPVAYLYLPTGEVKSATLQYTPGDDGVGVVSPVADTTLTVDDNGFVINYPGLAERV</sequence>
<gene>
    <name evidence="1" type="ORF">CSW57_01005</name>
</gene>
<name>A0A2G3PQ36_WILMA</name>
<reference evidence="1 2" key="1">
    <citation type="submission" date="2017-10" db="EMBL/GenBank/DDBJ databases">
        <title>The draft genome sequence of Williamsia sp. BULT 1.1 isolated from the semi-arid grassland soils from South Africa.</title>
        <authorList>
            <person name="Kabwe M.H."/>
            <person name="Govender N."/>
            <person name="Mutseka Lunga P."/>
            <person name="Vikram S."/>
            <person name="Makhalanyane T.P."/>
        </authorList>
    </citation>
    <scope>NUCLEOTIDE SEQUENCE [LARGE SCALE GENOMIC DNA]</scope>
    <source>
        <strain evidence="1 2">BULT 1.1</strain>
    </source>
</reference>
<dbReference type="InterPro" id="IPR009467">
    <property type="entry name" value="Glycolipid-bd_prot_put"/>
</dbReference>
<evidence type="ECO:0000313" key="2">
    <source>
        <dbReference type="Proteomes" id="UP000225108"/>
    </source>
</evidence>
<proteinExistence type="predicted"/>
<dbReference type="Proteomes" id="UP000225108">
    <property type="component" value="Unassembled WGS sequence"/>
</dbReference>
<organism evidence="1 2">
    <name type="scientific">Williamsia marianensis</name>
    <dbReference type="NCBI Taxonomy" id="85044"/>
    <lineage>
        <taxon>Bacteria</taxon>
        <taxon>Bacillati</taxon>
        <taxon>Actinomycetota</taxon>
        <taxon>Actinomycetes</taxon>
        <taxon>Mycobacteriales</taxon>
        <taxon>Nocardiaceae</taxon>
        <taxon>Williamsia</taxon>
    </lineage>
</organism>
<dbReference type="Pfam" id="PF06475">
    <property type="entry name" value="Glycolipid_bind"/>
    <property type="match status" value="1"/>
</dbReference>
<dbReference type="AlphaFoldDB" id="A0A2G3PQ36"/>
<comment type="caution">
    <text evidence="1">The sequence shown here is derived from an EMBL/GenBank/DDBJ whole genome shotgun (WGS) entry which is preliminary data.</text>
</comment>